<accession>B0G6J5</accession>
<evidence type="ECO:0000313" key="2">
    <source>
        <dbReference type="Proteomes" id="UP000005359"/>
    </source>
</evidence>
<protein>
    <submittedName>
        <fullName evidence="1">Uncharacterized protein</fullName>
    </submittedName>
</protein>
<dbReference type="InterPro" id="IPR036388">
    <property type="entry name" value="WH-like_DNA-bd_sf"/>
</dbReference>
<dbReference type="eggNOG" id="COG2865">
    <property type="taxonomic scope" value="Bacteria"/>
</dbReference>
<dbReference type="PANTHER" id="PTHR30595:SF6">
    <property type="entry name" value="SCHLAFEN ALBA-2 DOMAIN-CONTAINING PROTEIN"/>
    <property type="match status" value="1"/>
</dbReference>
<dbReference type="SUPFAM" id="SSF46785">
    <property type="entry name" value="Winged helix' DNA-binding domain"/>
    <property type="match status" value="1"/>
</dbReference>
<dbReference type="AlphaFoldDB" id="B0G6J5"/>
<dbReference type="STRING" id="411461.DORFOR_01979"/>
<proteinExistence type="predicted"/>
<evidence type="ECO:0000313" key="1">
    <source>
        <dbReference type="EMBL" id="EDR46756.1"/>
    </source>
</evidence>
<dbReference type="Pfam" id="PF13412">
    <property type="entry name" value="HTH_24"/>
    <property type="match status" value="1"/>
</dbReference>
<dbReference type="GeneID" id="92865297"/>
<dbReference type="InterPro" id="IPR038475">
    <property type="entry name" value="RecG_C_sf"/>
</dbReference>
<reference evidence="1 2" key="2">
    <citation type="submission" date="2007-10" db="EMBL/GenBank/DDBJ databases">
        <authorList>
            <person name="Fulton L."/>
            <person name="Clifton S."/>
            <person name="Fulton B."/>
            <person name="Xu J."/>
            <person name="Minx P."/>
            <person name="Pepin K.H."/>
            <person name="Johnson M."/>
            <person name="Thiruvilangam P."/>
            <person name="Bhonagiri V."/>
            <person name="Nash W.E."/>
            <person name="Wang C."/>
            <person name="Mardis E.R."/>
            <person name="Wilson R.K."/>
        </authorList>
    </citation>
    <scope>NUCLEOTIDE SEQUENCE [LARGE SCALE GENOMIC DNA]</scope>
    <source>
        <strain evidence="1 2">ATCC 27755</strain>
    </source>
</reference>
<dbReference type="Proteomes" id="UP000005359">
    <property type="component" value="Unassembled WGS sequence"/>
</dbReference>
<dbReference type="RefSeq" id="WP_005333577.1">
    <property type="nucleotide sequence ID" value="NZ_AAXA02000014.1"/>
</dbReference>
<dbReference type="Gene3D" id="1.10.10.10">
    <property type="entry name" value="Winged helix-like DNA-binding domain superfamily/Winged helix DNA-binding domain"/>
    <property type="match status" value="1"/>
</dbReference>
<dbReference type="EMBL" id="AAXA02000014">
    <property type="protein sequence ID" value="EDR46756.1"/>
    <property type="molecule type" value="Genomic_DNA"/>
</dbReference>
<gene>
    <name evidence="1" type="ORF">DORFOR_01979</name>
</gene>
<dbReference type="Pfam" id="PF13749">
    <property type="entry name" value="HATPase_c_4"/>
    <property type="match status" value="1"/>
</dbReference>
<sequence>MSFTKLKSVYKQRTGNTFEDTDYESFGLIDEKGNLTNAGALLADESPVRHSRLFCTRWNGLTKASGIVDALDDKEYTGSLVTLLQAGTDFVRNNSKKAWRKVGDGRIEMPDYPDRAVLEGVVNALIHRNYLEIGSEVHIDMFDDRIEIYSPGGMVSGISLEGKNLLKIPSKRRNPILADIFSRLKYMDRRGSGFKKILADYEGQVEFDETKMPVFDADNDDFTLTLYNLNYGTNYATQVNENVIENVIEISEEKMKQLMPEYSKKKLTKACEILKMISENPNISIDELRIALDVKDRTIARYISELKDKGIIERKGPDNGGKWKIK</sequence>
<dbReference type="PaxDb" id="411461-DORFOR_01979"/>
<reference evidence="1 2" key="1">
    <citation type="submission" date="2007-10" db="EMBL/GenBank/DDBJ databases">
        <title>Draft genome sequence of Dorea formicigenerans(ATCC 27755).</title>
        <authorList>
            <person name="Sudarsanam P."/>
            <person name="Ley R."/>
            <person name="Guruge J."/>
            <person name="Turnbaugh P.J."/>
            <person name="Mahowald M."/>
            <person name="Liep D."/>
            <person name="Gordon J."/>
        </authorList>
    </citation>
    <scope>NUCLEOTIDE SEQUENCE [LARGE SCALE GENOMIC DNA]</scope>
    <source>
        <strain evidence="1 2">ATCC 27755</strain>
    </source>
</reference>
<dbReference type="InterPro" id="IPR036390">
    <property type="entry name" value="WH_DNA-bd_sf"/>
</dbReference>
<name>B0G6J5_9FIRM</name>
<dbReference type="PANTHER" id="PTHR30595">
    <property type="entry name" value="GLPR-RELATED TRANSCRIPTIONAL REPRESSOR"/>
    <property type="match status" value="1"/>
</dbReference>
<dbReference type="Gene3D" id="3.30.565.60">
    <property type="match status" value="1"/>
</dbReference>
<comment type="caution">
    <text evidence="1">The sequence shown here is derived from an EMBL/GenBank/DDBJ whole genome shotgun (WGS) entry which is preliminary data.</text>
</comment>
<organism evidence="1 2">
    <name type="scientific">Dorea formicigenerans ATCC 27755</name>
    <dbReference type="NCBI Taxonomy" id="411461"/>
    <lineage>
        <taxon>Bacteria</taxon>
        <taxon>Bacillati</taxon>
        <taxon>Bacillota</taxon>
        <taxon>Clostridia</taxon>
        <taxon>Lachnospirales</taxon>
        <taxon>Lachnospiraceae</taxon>
        <taxon>Dorea</taxon>
    </lineage>
</organism>